<gene>
    <name evidence="2" type="ORF">P5G62_012100</name>
</gene>
<evidence type="ECO:0000313" key="2">
    <source>
        <dbReference type="EMBL" id="MFB3167847.1"/>
    </source>
</evidence>
<keyword evidence="1" id="KW-0812">Transmembrane</keyword>
<name>A0ABV4YSP4_9BACI</name>
<evidence type="ECO:0000313" key="3">
    <source>
        <dbReference type="Proteomes" id="UP001241748"/>
    </source>
</evidence>
<comment type="caution">
    <text evidence="2">The sequence shown here is derived from an EMBL/GenBank/DDBJ whole genome shotgun (WGS) entry which is preliminary data.</text>
</comment>
<accession>A0ABV4YSP4</accession>
<sequence length="80" mass="8891">MYYLLSFGLIILGLLGLYGSIIKYTEEQHKKAKFTSPGQGFDGLLLAILMKLLPWWIGKTILILSSALAVFIGVMILITM</sequence>
<evidence type="ECO:0008006" key="4">
    <source>
        <dbReference type="Google" id="ProtNLM"/>
    </source>
</evidence>
<proteinExistence type="predicted"/>
<protein>
    <recommendedName>
        <fullName evidence="4">DUF3784 domain-containing protein</fullName>
    </recommendedName>
</protein>
<dbReference type="Proteomes" id="UP001241748">
    <property type="component" value="Unassembled WGS sequence"/>
</dbReference>
<keyword evidence="1" id="KW-1133">Transmembrane helix</keyword>
<keyword evidence="1" id="KW-0472">Membrane</keyword>
<feature type="transmembrane region" description="Helical" evidence="1">
    <location>
        <begin position="55"/>
        <end position="78"/>
    </location>
</feature>
<keyword evidence="3" id="KW-1185">Reference proteome</keyword>
<reference evidence="2 3" key="1">
    <citation type="submission" date="2024-05" db="EMBL/GenBank/DDBJ databases">
        <authorList>
            <person name="Venkateswaran K."/>
        </authorList>
    </citation>
    <scope>NUCLEOTIDE SEQUENCE [LARGE SCALE GENOMIC DNA]</scope>
    <source>
        <strain evidence="2 3">179-C4-2-HS</strain>
    </source>
</reference>
<organism evidence="2 3">
    <name type="scientific">Neobacillus driksii</name>
    <dbReference type="NCBI Taxonomy" id="3035913"/>
    <lineage>
        <taxon>Bacteria</taxon>
        <taxon>Bacillati</taxon>
        <taxon>Bacillota</taxon>
        <taxon>Bacilli</taxon>
        <taxon>Bacillales</taxon>
        <taxon>Bacillaceae</taxon>
        <taxon>Neobacillus</taxon>
    </lineage>
</organism>
<evidence type="ECO:0000256" key="1">
    <source>
        <dbReference type="SAM" id="Phobius"/>
    </source>
</evidence>
<dbReference type="EMBL" id="JAROBZ020000001">
    <property type="protein sequence ID" value="MFB3167847.1"/>
    <property type="molecule type" value="Genomic_DNA"/>
</dbReference>
<dbReference type="RefSeq" id="WP_306074069.1">
    <property type="nucleotide sequence ID" value="NZ_JAROBZ020000001.1"/>
</dbReference>